<reference evidence="1" key="1">
    <citation type="journal article" date="2021" name="Environ. Microbiol.">
        <title>Gene family expansions and transcriptome signatures uncover fungal adaptations to wood decay.</title>
        <authorList>
            <person name="Hage H."/>
            <person name="Miyauchi S."/>
            <person name="Viragh M."/>
            <person name="Drula E."/>
            <person name="Min B."/>
            <person name="Chaduli D."/>
            <person name="Navarro D."/>
            <person name="Favel A."/>
            <person name="Norest M."/>
            <person name="Lesage-Meessen L."/>
            <person name="Balint B."/>
            <person name="Merenyi Z."/>
            <person name="de Eugenio L."/>
            <person name="Morin E."/>
            <person name="Martinez A.T."/>
            <person name="Baldrian P."/>
            <person name="Stursova M."/>
            <person name="Martinez M.J."/>
            <person name="Novotny C."/>
            <person name="Magnuson J.K."/>
            <person name="Spatafora J.W."/>
            <person name="Maurice S."/>
            <person name="Pangilinan J."/>
            <person name="Andreopoulos W."/>
            <person name="LaButti K."/>
            <person name="Hundley H."/>
            <person name="Na H."/>
            <person name="Kuo A."/>
            <person name="Barry K."/>
            <person name="Lipzen A."/>
            <person name="Henrissat B."/>
            <person name="Riley R."/>
            <person name="Ahrendt S."/>
            <person name="Nagy L.G."/>
            <person name="Grigoriev I.V."/>
            <person name="Martin F."/>
            <person name="Rosso M.N."/>
        </authorList>
    </citation>
    <scope>NUCLEOTIDE SEQUENCE</scope>
    <source>
        <strain evidence="1">CBS 384.51</strain>
    </source>
</reference>
<dbReference type="Proteomes" id="UP001055072">
    <property type="component" value="Unassembled WGS sequence"/>
</dbReference>
<protein>
    <submittedName>
        <fullName evidence="1">Uncharacterized protein</fullName>
    </submittedName>
</protein>
<gene>
    <name evidence="1" type="ORF">BDY19DRAFT_739734</name>
</gene>
<accession>A0ACB8U955</accession>
<organism evidence="1 2">
    <name type="scientific">Irpex rosettiformis</name>
    <dbReference type="NCBI Taxonomy" id="378272"/>
    <lineage>
        <taxon>Eukaryota</taxon>
        <taxon>Fungi</taxon>
        <taxon>Dikarya</taxon>
        <taxon>Basidiomycota</taxon>
        <taxon>Agaricomycotina</taxon>
        <taxon>Agaricomycetes</taxon>
        <taxon>Polyporales</taxon>
        <taxon>Irpicaceae</taxon>
        <taxon>Irpex</taxon>
    </lineage>
</organism>
<keyword evidence="2" id="KW-1185">Reference proteome</keyword>
<comment type="caution">
    <text evidence="1">The sequence shown here is derived from an EMBL/GenBank/DDBJ whole genome shotgun (WGS) entry which is preliminary data.</text>
</comment>
<sequence length="178" mass="19523">MDPFCRSLPSQVSPHRPFSLLHTHVPSWPCHLSSDNTLFQRWLGYLQPPRVVTTAAAFVASPTPATWRAHCQTIGSLCRLAHAVRAGKKSSSKKSMDSVRTPANVRLHEAIVDTRSGTYAHYPVAAVVHAHQFAHPAVSQVFTIPLSLNSDLADLLHIGNTDPWNNARNASCRTSGYP</sequence>
<dbReference type="EMBL" id="MU274907">
    <property type="protein sequence ID" value="KAI0090837.1"/>
    <property type="molecule type" value="Genomic_DNA"/>
</dbReference>
<evidence type="ECO:0000313" key="2">
    <source>
        <dbReference type="Proteomes" id="UP001055072"/>
    </source>
</evidence>
<evidence type="ECO:0000313" key="1">
    <source>
        <dbReference type="EMBL" id="KAI0090837.1"/>
    </source>
</evidence>
<proteinExistence type="predicted"/>
<name>A0ACB8U955_9APHY</name>